<protein>
    <submittedName>
        <fullName evidence="2">Replication factor C small subunit</fullName>
    </submittedName>
</protein>
<dbReference type="PANTHER" id="PTHR11669:SF1">
    <property type="entry name" value="REPLICATION FACTOR C SUBUNIT 3"/>
    <property type="match status" value="1"/>
</dbReference>
<accession>A0A1V0SHT4</accession>
<evidence type="ECO:0000313" key="2">
    <source>
        <dbReference type="EMBL" id="ARF11296.1"/>
    </source>
</evidence>
<dbReference type="EMBL" id="KY684108">
    <property type="protein sequence ID" value="ARF11296.1"/>
    <property type="molecule type" value="Genomic_DNA"/>
</dbReference>
<organism evidence="2">
    <name type="scientific">Klosneuvirus KNV1</name>
    <dbReference type="NCBI Taxonomy" id="1977640"/>
    <lineage>
        <taxon>Viruses</taxon>
        <taxon>Varidnaviria</taxon>
        <taxon>Bamfordvirae</taxon>
        <taxon>Nucleocytoviricota</taxon>
        <taxon>Megaviricetes</taxon>
        <taxon>Imitervirales</taxon>
        <taxon>Mimiviridae</taxon>
        <taxon>Klosneuvirinae</taxon>
        <taxon>Klosneuvirus</taxon>
    </lineage>
</organism>
<dbReference type="InterPro" id="IPR027417">
    <property type="entry name" value="P-loop_NTPase"/>
</dbReference>
<dbReference type="GO" id="GO:0006281">
    <property type="term" value="P:DNA repair"/>
    <property type="evidence" value="ECO:0007669"/>
    <property type="project" value="TreeGrafter"/>
</dbReference>
<dbReference type="GO" id="GO:0003677">
    <property type="term" value="F:DNA binding"/>
    <property type="evidence" value="ECO:0007669"/>
    <property type="project" value="InterPro"/>
</dbReference>
<dbReference type="Pfam" id="PF13177">
    <property type="entry name" value="DNA_pol3_delta2"/>
    <property type="match status" value="1"/>
</dbReference>
<gene>
    <name evidence="2" type="ORF">Klosneuvirus_1_153</name>
</gene>
<evidence type="ECO:0000256" key="1">
    <source>
        <dbReference type="ARBA" id="ARBA00022705"/>
    </source>
</evidence>
<sequence length="376" mass="43689">MKKIDITTLLRRYINNKILYQIHMFFVDKYSPDKIETIMFHKKELDILKKMAEDDSVPHIIFYGPNGSGKKSLINRFLKLLYNDEVQNLNNSIYKVHGSGNIATDVVIKQSNYHIVIEPNNNNFDRYLIQDVVKEYAKKVPLNVFTSARSFKTVLINNVDNMSYYAQTSLRRTMEKYSGTCRFIMYCKSLSRVIDPIRSRCYCFRINAPSDGDMVELIAHVACNEKLKLTLRDYYQIIKNSNGNIKKVLWLLHLKSINEPLLTSYDFSVTEVVDKILLHDLSIIPKIRLLLYDIMITGFVGTDIIKSIVRELFTKKADILNEQSKRNIVEIAAKYEHRLIKGRREIIQLDGFIIGLIDLLNKYNIHAPIPANEPIT</sequence>
<dbReference type="Gene3D" id="1.20.272.10">
    <property type="match status" value="1"/>
</dbReference>
<proteinExistence type="predicted"/>
<dbReference type="Pfam" id="PF22534">
    <property type="entry name" value="RFC_C"/>
    <property type="match status" value="1"/>
</dbReference>
<dbReference type="Gene3D" id="3.40.50.300">
    <property type="entry name" value="P-loop containing nucleotide triphosphate hydrolases"/>
    <property type="match status" value="1"/>
</dbReference>
<dbReference type="SUPFAM" id="SSF48019">
    <property type="entry name" value="post-AAA+ oligomerization domain-like"/>
    <property type="match status" value="1"/>
</dbReference>
<dbReference type="InterPro" id="IPR050238">
    <property type="entry name" value="DNA_Rep/Repair_Clamp_Loader"/>
</dbReference>
<reference evidence="2" key="1">
    <citation type="journal article" date="2017" name="Science">
        <title>Giant viruses with an expanded complement of translation system components.</title>
        <authorList>
            <person name="Schulz F."/>
            <person name="Yutin N."/>
            <person name="Ivanova N.N."/>
            <person name="Ortega D.R."/>
            <person name="Lee T.K."/>
            <person name="Vierheilig J."/>
            <person name="Daims H."/>
            <person name="Horn M."/>
            <person name="Wagner M."/>
            <person name="Jensen G.J."/>
            <person name="Kyrpides N.C."/>
            <person name="Koonin E.V."/>
            <person name="Woyke T."/>
        </authorList>
    </citation>
    <scope>NUCLEOTIDE SEQUENCE</scope>
    <source>
        <strain evidence="2">KNV1</strain>
    </source>
</reference>
<dbReference type="SUPFAM" id="SSF52540">
    <property type="entry name" value="P-loop containing nucleoside triphosphate hydrolases"/>
    <property type="match status" value="1"/>
</dbReference>
<dbReference type="GO" id="GO:0003689">
    <property type="term" value="F:DNA clamp loader activity"/>
    <property type="evidence" value="ECO:0007669"/>
    <property type="project" value="TreeGrafter"/>
</dbReference>
<dbReference type="PANTHER" id="PTHR11669">
    <property type="entry name" value="REPLICATION FACTOR C / DNA POLYMERASE III GAMMA-TAU SUBUNIT"/>
    <property type="match status" value="1"/>
</dbReference>
<dbReference type="GO" id="GO:0006261">
    <property type="term" value="P:DNA-templated DNA replication"/>
    <property type="evidence" value="ECO:0007669"/>
    <property type="project" value="TreeGrafter"/>
</dbReference>
<dbReference type="InterPro" id="IPR008921">
    <property type="entry name" value="DNA_pol3_clamp-load_cplx_C"/>
</dbReference>
<name>A0A1V0SHT4_9VIRU</name>
<keyword evidence="1" id="KW-0235">DNA replication</keyword>